<reference evidence="1 2" key="1">
    <citation type="journal article" date="2022" name="Genome Biol. Evol.">
        <title>The Spruce Budworm Genome: Reconstructing the Evolutionary History of Antifreeze Proteins.</title>
        <authorList>
            <person name="Beliveau C."/>
            <person name="Gagne P."/>
            <person name="Picq S."/>
            <person name="Vernygora O."/>
            <person name="Keeling C.I."/>
            <person name="Pinkney K."/>
            <person name="Doucet D."/>
            <person name="Wen F."/>
            <person name="Johnston J.S."/>
            <person name="Maaroufi H."/>
            <person name="Boyle B."/>
            <person name="Laroche J."/>
            <person name="Dewar K."/>
            <person name="Juretic N."/>
            <person name="Blackburn G."/>
            <person name="Nisole A."/>
            <person name="Brunet B."/>
            <person name="Brandao M."/>
            <person name="Lumley L."/>
            <person name="Duan J."/>
            <person name="Quan G."/>
            <person name="Lucarotti C.J."/>
            <person name="Roe A.D."/>
            <person name="Sperling F.A.H."/>
            <person name="Levesque R.C."/>
            <person name="Cusson M."/>
        </authorList>
    </citation>
    <scope>NUCLEOTIDE SEQUENCE [LARGE SCALE GENOMIC DNA]</scope>
    <source>
        <strain evidence="1">Glfc:IPQL:Cfum</strain>
    </source>
</reference>
<sequence>MSYMQACCTYYHQGADLSEDLEPFLKSIAEEVTTMRNDTKRLDKEMENRHTIVNSRDSALPSCKAEEGGLQRRNT</sequence>
<name>A0ACC0JTR9_CHOFU</name>
<accession>A0ACC0JTR9</accession>
<evidence type="ECO:0000313" key="1">
    <source>
        <dbReference type="EMBL" id="KAI8427360.1"/>
    </source>
</evidence>
<organism evidence="1 2">
    <name type="scientific">Choristoneura fumiferana</name>
    <name type="common">Spruce budworm moth</name>
    <name type="synonym">Archips fumiferana</name>
    <dbReference type="NCBI Taxonomy" id="7141"/>
    <lineage>
        <taxon>Eukaryota</taxon>
        <taxon>Metazoa</taxon>
        <taxon>Ecdysozoa</taxon>
        <taxon>Arthropoda</taxon>
        <taxon>Hexapoda</taxon>
        <taxon>Insecta</taxon>
        <taxon>Pterygota</taxon>
        <taxon>Neoptera</taxon>
        <taxon>Endopterygota</taxon>
        <taxon>Lepidoptera</taxon>
        <taxon>Glossata</taxon>
        <taxon>Ditrysia</taxon>
        <taxon>Tortricoidea</taxon>
        <taxon>Tortricidae</taxon>
        <taxon>Tortricinae</taxon>
        <taxon>Choristoneura</taxon>
    </lineage>
</organism>
<proteinExistence type="predicted"/>
<gene>
    <name evidence="1" type="ORF">MSG28_001925</name>
</gene>
<comment type="caution">
    <text evidence="1">The sequence shown here is derived from an EMBL/GenBank/DDBJ whole genome shotgun (WGS) entry which is preliminary data.</text>
</comment>
<dbReference type="Proteomes" id="UP001064048">
    <property type="component" value="Chromosome 3"/>
</dbReference>
<evidence type="ECO:0000313" key="2">
    <source>
        <dbReference type="Proteomes" id="UP001064048"/>
    </source>
</evidence>
<dbReference type="EMBL" id="CM046103">
    <property type="protein sequence ID" value="KAI8427360.1"/>
    <property type="molecule type" value="Genomic_DNA"/>
</dbReference>
<protein>
    <submittedName>
        <fullName evidence="1">Uncharacterized protein</fullName>
    </submittedName>
</protein>
<keyword evidence="2" id="KW-1185">Reference proteome</keyword>